<dbReference type="GO" id="GO:0030091">
    <property type="term" value="P:protein repair"/>
    <property type="evidence" value="ECO:0007669"/>
    <property type="project" value="UniProtKB-UniRule"/>
</dbReference>
<dbReference type="Gene3D" id="3.40.50.150">
    <property type="entry name" value="Vaccinia Virus protein VP39"/>
    <property type="match status" value="1"/>
</dbReference>
<reference evidence="8 9" key="1">
    <citation type="journal article" date="2009" name="J. Bacteriol.">
        <title>Complete genome sequence of Robiginitalea biformata HTCC2501.</title>
        <authorList>
            <person name="Oh H.M."/>
            <person name="Giovannoni S.J."/>
            <person name="Lee K."/>
            <person name="Ferriera S."/>
            <person name="Johnson J."/>
            <person name="Cho J.C."/>
        </authorList>
    </citation>
    <scope>NUCLEOTIDE SEQUENCE [LARGE SCALE GENOMIC DNA]</scope>
    <source>
        <strain evidence="9">ATCC BAA-864 / HTCC2501 / KCTC 12146</strain>
    </source>
</reference>
<dbReference type="CDD" id="cd02440">
    <property type="entry name" value="AdoMet_MTases"/>
    <property type="match status" value="1"/>
</dbReference>
<dbReference type="PANTHER" id="PTHR11579">
    <property type="entry name" value="PROTEIN-L-ISOASPARTATE O-METHYLTRANSFERASE"/>
    <property type="match status" value="1"/>
</dbReference>
<gene>
    <name evidence="7" type="primary">pcm</name>
    <name evidence="8" type="ordered locus">RB2501_14834</name>
</gene>
<protein>
    <recommendedName>
        <fullName evidence="7">Protein-L-isoaspartate O-methyltransferase</fullName>
        <ecNumber evidence="7">2.1.1.77</ecNumber>
    </recommendedName>
    <alternativeName>
        <fullName evidence="7">L-isoaspartyl protein carboxyl methyltransferase</fullName>
    </alternativeName>
    <alternativeName>
        <fullName evidence="7">Protein L-isoaspartyl methyltransferase</fullName>
    </alternativeName>
    <alternativeName>
        <fullName evidence="7">Protein-beta-aspartate methyltransferase</fullName>
        <shortName evidence="7">PIMT</shortName>
    </alternativeName>
</protein>
<evidence type="ECO:0000256" key="4">
    <source>
        <dbReference type="ARBA" id="ARBA00022603"/>
    </source>
</evidence>
<dbReference type="NCBIfam" id="TIGR00080">
    <property type="entry name" value="pimt"/>
    <property type="match status" value="1"/>
</dbReference>
<evidence type="ECO:0000256" key="5">
    <source>
        <dbReference type="ARBA" id="ARBA00022679"/>
    </source>
</evidence>
<proteinExistence type="inferred from homology"/>
<dbReference type="FunFam" id="3.40.50.150:FF:000010">
    <property type="entry name" value="Protein-L-isoaspartate O-methyltransferase"/>
    <property type="match status" value="1"/>
</dbReference>
<evidence type="ECO:0000256" key="7">
    <source>
        <dbReference type="HAMAP-Rule" id="MF_00090"/>
    </source>
</evidence>
<accession>A4CL64</accession>
<keyword evidence="4 7" id="KW-0489">Methyltransferase</keyword>
<dbReference type="EC" id="2.1.1.77" evidence="7"/>
<feature type="active site" evidence="7">
    <location>
        <position position="81"/>
    </location>
</feature>
<keyword evidence="3 7" id="KW-0963">Cytoplasm</keyword>
<comment type="similarity">
    <text evidence="2 7">Belongs to the methyltransferase superfamily. L-isoaspartyl/D-aspartyl protein methyltransferase family.</text>
</comment>
<evidence type="ECO:0000256" key="1">
    <source>
        <dbReference type="ARBA" id="ARBA00004496"/>
    </source>
</evidence>
<organism evidence="8 9">
    <name type="scientific">Robiginitalea biformata (strain ATCC BAA-864 / DSM 15991 / KCTC 12146 / HTCC2501)</name>
    <dbReference type="NCBI Taxonomy" id="313596"/>
    <lineage>
        <taxon>Bacteria</taxon>
        <taxon>Pseudomonadati</taxon>
        <taxon>Bacteroidota</taxon>
        <taxon>Flavobacteriia</taxon>
        <taxon>Flavobacteriales</taxon>
        <taxon>Flavobacteriaceae</taxon>
        <taxon>Robiginitalea</taxon>
    </lineage>
</organism>
<dbReference type="AlphaFoldDB" id="A4CL64"/>
<dbReference type="KEGG" id="rbi:RB2501_14834"/>
<dbReference type="Proteomes" id="UP000009049">
    <property type="component" value="Chromosome"/>
</dbReference>
<evidence type="ECO:0000256" key="3">
    <source>
        <dbReference type="ARBA" id="ARBA00022490"/>
    </source>
</evidence>
<keyword evidence="9" id="KW-1185">Reference proteome</keyword>
<keyword evidence="5 7" id="KW-0808">Transferase</keyword>
<dbReference type="Pfam" id="PF01135">
    <property type="entry name" value="PCMT"/>
    <property type="match status" value="1"/>
</dbReference>
<dbReference type="HOGENOM" id="CLU_055432_2_0_10"/>
<evidence type="ECO:0000313" key="9">
    <source>
        <dbReference type="Proteomes" id="UP000009049"/>
    </source>
</evidence>
<comment type="function">
    <text evidence="7">Catalyzes the methyl esterification of L-isoaspartyl residues in peptides and proteins that result from spontaneous decomposition of normal L-aspartyl and L-asparaginyl residues. It plays a role in the repair and/or degradation of damaged proteins.</text>
</comment>
<dbReference type="SUPFAM" id="SSF53335">
    <property type="entry name" value="S-adenosyl-L-methionine-dependent methyltransferases"/>
    <property type="match status" value="1"/>
</dbReference>
<evidence type="ECO:0000256" key="6">
    <source>
        <dbReference type="ARBA" id="ARBA00022691"/>
    </source>
</evidence>
<evidence type="ECO:0000256" key="2">
    <source>
        <dbReference type="ARBA" id="ARBA00005369"/>
    </source>
</evidence>
<dbReference type="GO" id="GO:0032259">
    <property type="term" value="P:methylation"/>
    <property type="evidence" value="ECO:0007669"/>
    <property type="project" value="UniProtKB-KW"/>
</dbReference>
<dbReference type="PANTHER" id="PTHR11579:SF0">
    <property type="entry name" value="PROTEIN-L-ISOASPARTATE(D-ASPARTATE) O-METHYLTRANSFERASE"/>
    <property type="match status" value="1"/>
</dbReference>
<sequence length="231" mass="25622">MKSLISLALCLGVLKGLWGQPDFPQLRQRMVREQLQSRDIVEGSVLRALRKVPRHLFVPEKYRAEAYSDTPLPIGEGQTISQPYMVAFMTQALRLKGSDKVLEIGTGSSYQAAVLAELVDSVYTIEIVEPLGEAAAKRLQALGYENIQVRIGDGYHGWPRQAPFDAIIVTAGAEALPQPLVDQLAEGGRMVIPVGPHQGVRDLVLLRKKRNGKLVRESLMPVRFVPFTREN</sequence>
<name>A4CL64_ROBBH</name>
<dbReference type="STRING" id="313596.RB2501_14834"/>
<evidence type="ECO:0000313" key="8">
    <source>
        <dbReference type="EMBL" id="EAR15613.1"/>
    </source>
</evidence>
<dbReference type="GO" id="GO:0005737">
    <property type="term" value="C:cytoplasm"/>
    <property type="evidence" value="ECO:0007669"/>
    <property type="project" value="UniProtKB-SubCell"/>
</dbReference>
<comment type="subcellular location">
    <subcellularLocation>
        <location evidence="1 7">Cytoplasm</location>
    </subcellularLocation>
</comment>
<dbReference type="HAMAP" id="MF_00090">
    <property type="entry name" value="PIMT"/>
    <property type="match status" value="1"/>
</dbReference>
<dbReference type="InterPro" id="IPR029063">
    <property type="entry name" value="SAM-dependent_MTases_sf"/>
</dbReference>
<comment type="catalytic activity">
    <reaction evidence="7">
        <text>[protein]-L-isoaspartate + S-adenosyl-L-methionine = [protein]-L-isoaspartate alpha-methyl ester + S-adenosyl-L-homocysteine</text>
        <dbReference type="Rhea" id="RHEA:12705"/>
        <dbReference type="Rhea" id="RHEA-COMP:12143"/>
        <dbReference type="Rhea" id="RHEA-COMP:12144"/>
        <dbReference type="ChEBI" id="CHEBI:57856"/>
        <dbReference type="ChEBI" id="CHEBI:59789"/>
        <dbReference type="ChEBI" id="CHEBI:90596"/>
        <dbReference type="ChEBI" id="CHEBI:90598"/>
        <dbReference type="EC" id="2.1.1.77"/>
    </reaction>
</comment>
<dbReference type="eggNOG" id="COG2518">
    <property type="taxonomic scope" value="Bacteria"/>
</dbReference>
<dbReference type="GO" id="GO:0004719">
    <property type="term" value="F:protein-L-isoaspartate (D-aspartate) O-methyltransferase activity"/>
    <property type="evidence" value="ECO:0007669"/>
    <property type="project" value="UniProtKB-UniRule"/>
</dbReference>
<dbReference type="PROSITE" id="PS01279">
    <property type="entry name" value="PCMT"/>
    <property type="match status" value="1"/>
</dbReference>
<keyword evidence="6 7" id="KW-0949">S-adenosyl-L-methionine</keyword>
<dbReference type="InterPro" id="IPR000682">
    <property type="entry name" value="PCMT"/>
</dbReference>
<dbReference type="EMBL" id="CP001712">
    <property type="protein sequence ID" value="EAR15613.1"/>
    <property type="molecule type" value="Genomic_DNA"/>
</dbReference>
<dbReference type="NCBIfam" id="NF001453">
    <property type="entry name" value="PRK00312.1"/>
    <property type="match status" value="1"/>
</dbReference>
<dbReference type="OrthoDB" id="9810066at2"/>